<dbReference type="EC" id="2.7.11.1" evidence="2"/>
<dbReference type="Pfam" id="PF00632">
    <property type="entry name" value="HECT"/>
    <property type="match status" value="1"/>
</dbReference>
<proteinExistence type="inferred from homology"/>
<dbReference type="GO" id="GO:0004674">
    <property type="term" value="F:protein serine/threonine kinase activity"/>
    <property type="evidence" value="ECO:0007669"/>
    <property type="project" value="UniProtKB-EC"/>
</dbReference>
<evidence type="ECO:0000256" key="1">
    <source>
        <dbReference type="ARBA" id="ARBA00010886"/>
    </source>
</evidence>
<evidence type="ECO:0000259" key="11">
    <source>
        <dbReference type="PROSITE" id="PS50011"/>
    </source>
</evidence>
<dbReference type="InterPro" id="IPR050660">
    <property type="entry name" value="NEK_Ser/Thr_kinase"/>
</dbReference>
<name>A0ABQ9X7H2_9EUKA</name>
<reference evidence="13 14" key="1">
    <citation type="journal article" date="2022" name="bioRxiv">
        <title>Genomics of Preaxostyla Flagellates Illuminates Evolutionary Transitions and the Path Towards Mitochondrial Loss.</title>
        <authorList>
            <person name="Novak L.V.F."/>
            <person name="Treitli S.C."/>
            <person name="Pyrih J."/>
            <person name="Halakuc P."/>
            <person name="Pipaliya S.V."/>
            <person name="Vacek V."/>
            <person name="Brzon O."/>
            <person name="Soukal P."/>
            <person name="Eme L."/>
            <person name="Dacks J.B."/>
            <person name="Karnkowska A."/>
            <person name="Elias M."/>
            <person name="Hampl V."/>
        </authorList>
    </citation>
    <scope>NUCLEOTIDE SEQUENCE [LARGE SCALE GENOMIC DNA]</scope>
    <source>
        <strain evidence="13">NAU3</strain>
        <tissue evidence="13">Gut</tissue>
    </source>
</reference>
<accession>A0ABQ9X7H2</accession>
<keyword evidence="6 8" id="KW-0833">Ubl conjugation pathway</keyword>
<feature type="compositionally biased region" description="Basic and acidic residues" evidence="10">
    <location>
        <begin position="675"/>
        <end position="689"/>
    </location>
</feature>
<feature type="domain" description="Protein kinase" evidence="11">
    <location>
        <begin position="10"/>
        <end position="269"/>
    </location>
</feature>
<dbReference type="Proteomes" id="UP001281761">
    <property type="component" value="Unassembled WGS sequence"/>
</dbReference>
<comment type="similarity">
    <text evidence="1">Belongs to the protein kinase superfamily. NEK Ser/Thr protein kinase family. NIMA subfamily.</text>
</comment>
<comment type="caution">
    <text evidence="13">The sequence shown here is derived from an EMBL/GenBank/DDBJ whole genome shotgun (WGS) entry which is preliminary data.</text>
</comment>
<evidence type="ECO:0000256" key="2">
    <source>
        <dbReference type="ARBA" id="ARBA00012513"/>
    </source>
</evidence>
<dbReference type="PANTHER" id="PTHR43671:SF13">
    <property type="entry name" value="SERINE_THREONINE-PROTEIN KINASE NEK2"/>
    <property type="match status" value="1"/>
</dbReference>
<evidence type="ECO:0000313" key="14">
    <source>
        <dbReference type="Proteomes" id="UP001281761"/>
    </source>
</evidence>
<dbReference type="PROSITE" id="PS50237">
    <property type="entry name" value="HECT"/>
    <property type="match status" value="1"/>
</dbReference>
<dbReference type="PANTHER" id="PTHR43671">
    <property type="entry name" value="SERINE/THREONINE-PROTEIN KINASE NEK"/>
    <property type="match status" value="1"/>
</dbReference>
<dbReference type="Gene3D" id="1.10.510.10">
    <property type="entry name" value="Transferase(Phosphotransferase) domain 1"/>
    <property type="match status" value="1"/>
</dbReference>
<dbReference type="PROSITE" id="PS50011">
    <property type="entry name" value="PROTEIN_KINASE_DOM"/>
    <property type="match status" value="1"/>
</dbReference>
<dbReference type="Gene3D" id="3.30.2160.10">
    <property type="entry name" value="Hect, E3 ligase catalytic domain"/>
    <property type="match status" value="1"/>
</dbReference>
<evidence type="ECO:0000313" key="13">
    <source>
        <dbReference type="EMBL" id="KAK2947654.1"/>
    </source>
</evidence>
<dbReference type="InterPro" id="IPR017441">
    <property type="entry name" value="Protein_kinase_ATP_BS"/>
</dbReference>
<gene>
    <name evidence="13" type="ORF">BLNAU_17406</name>
</gene>
<dbReference type="InterPro" id="IPR035983">
    <property type="entry name" value="Hect_E3_ubiquitin_ligase"/>
</dbReference>
<evidence type="ECO:0000256" key="5">
    <source>
        <dbReference type="ARBA" id="ARBA00022777"/>
    </source>
</evidence>
<dbReference type="SUPFAM" id="SSF56204">
    <property type="entry name" value="Hect, E3 ligase catalytic domain"/>
    <property type="match status" value="1"/>
</dbReference>
<dbReference type="InterPro" id="IPR000719">
    <property type="entry name" value="Prot_kinase_dom"/>
</dbReference>
<comment type="caution">
    <text evidence="8">Lacks conserved residue(s) required for the propagation of feature annotation.</text>
</comment>
<sequence>MKNHDCLSNYRKDYQIGQGGFGSVFLCQDRSDGQKYAMKILTASDEHKRAEFMKEVEIMQSINAPFCVKIRSAFFEGDKFYIISEYCKNGTMDHFINKHKETAQFPKMWNWLAQIALAVQSIHKEGIVHLDLNVQNVFFTEDWQIRVGDFGLARVVDGNSQGSRAFGTLMSVAPERCRDIDPSLDERACDWWGFGTIAHHLITRHPLCNTTSFTEWIKTLCSDEPFVFPPTLSQSELILLQGLLEKNPRKRWGHEELKGIPELNSHLELSWLGWNQRNMKLEFHETPIPLPQYTDTKTNFIENVSLPFQRRYPLFLASLPRPPSNFNVEPCDPIEAFPYTPRTNTPEFMTAFAHKYGVLRWVIDEKAILPSAFQQLESTPENLTHFPLHIRFTHGTWNELDDAQPDPILLSSLLPPPSSYLCTHTRLFFTLLSFLLVSPSAALFSPSAQEQRLTIFLDVTPDEPQPVQSHPSYFHLAGFLIAKAVEQRITLDMTFTHHINRQLCGFNLVEQDIRFLNDHAAVILANLKKATLSQFGELGVKFVLPVVEEERKLWEDAGDTVVSIEDENGLPQSAIELKPNGMNQIVTPVSLQAYTGLLLSTLTRAPKQKLLSSLLSSFHTVLPRECWSSIAASEVERLVKGIQGCVVDVAGWMENTRCVQRLSIARWLGNVSTEPPKDTPDEGMLRDSSPEPEFTPTNQAQVFSVFKSALFSLRIERRHDVLLLWSGGERVGVGGYGRVSSTAFRWVQDEEKMPHTPRGHAAPGNDLAYSTVLSPWGPYTSPVHAHGFTVCILSPSDTKERRERGLPCVFSITAFNLLFIPFELDEEKMKREIKKGTLFYKEMIHSIVAAQSWM</sequence>
<keyword evidence="7 9" id="KW-0067">ATP-binding</keyword>
<dbReference type="InterPro" id="IPR011009">
    <property type="entry name" value="Kinase-like_dom_sf"/>
</dbReference>
<dbReference type="EMBL" id="JARBJD010000194">
    <property type="protein sequence ID" value="KAK2947654.1"/>
    <property type="molecule type" value="Genomic_DNA"/>
</dbReference>
<dbReference type="SUPFAM" id="SSF56112">
    <property type="entry name" value="Protein kinase-like (PK-like)"/>
    <property type="match status" value="1"/>
</dbReference>
<keyword evidence="5 13" id="KW-0418">Kinase</keyword>
<evidence type="ECO:0000256" key="6">
    <source>
        <dbReference type="ARBA" id="ARBA00022786"/>
    </source>
</evidence>
<keyword evidence="4 9" id="KW-0547">Nucleotide-binding</keyword>
<feature type="domain" description="HECT" evidence="12">
    <location>
        <begin position="425"/>
        <end position="754"/>
    </location>
</feature>
<protein>
    <recommendedName>
        <fullName evidence="2">non-specific serine/threonine protein kinase</fullName>
        <ecNumber evidence="2">2.7.11.1</ecNumber>
    </recommendedName>
</protein>
<evidence type="ECO:0000256" key="3">
    <source>
        <dbReference type="ARBA" id="ARBA00022679"/>
    </source>
</evidence>
<evidence type="ECO:0000256" key="9">
    <source>
        <dbReference type="PROSITE-ProRule" id="PRU10141"/>
    </source>
</evidence>
<keyword evidence="14" id="KW-1185">Reference proteome</keyword>
<feature type="region of interest" description="Disordered" evidence="10">
    <location>
        <begin position="672"/>
        <end position="694"/>
    </location>
</feature>
<dbReference type="Gene3D" id="3.90.1750.10">
    <property type="entry name" value="Hect, E3 ligase catalytic domains"/>
    <property type="match status" value="1"/>
</dbReference>
<evidence type="ECO:0000256" key="10">
    <source>
        <dbReference type="SAM" id="MobiDB-lite"/>
    </source>
</evidence>
<evidence type="ECO:0000256" key="7">
    <source>
        <dbReference type="ARBA" id="ARBA00022840"/>
    </source>
</evidence>
<keyword evidence="3 13" id="KW-0808">Transferase</keyword>
<feature type="binding site" evidence="9">
    <location>
        <position position="39"/>
    </location>
    <ligand>
        <name>ATP</name>
        <dbReference type="ChEBI" id="CHEBI:30616"/>
    </ligand>
</feature>
<dbReference type="PROSITE" id="PS00107">
    <property type="entry name" value="PROTEIN_KINASE_ATP"/>
    <property type="match status" value="1"/>
</dbReference>
<dbReference type="SMART" id="SM00119">
    <property type="entry name" value="HECTc"/>
    <property type="match status" value="1"/>
</dbReference>
<evidence type="ECO:0000256" key="8">
    <source>
        <dbReference type="PROSITE-ProRule" id="PRU00104"/>
    </source>
</evidence>
<evidence type="ECO:0000259" key="12">
    <source>
        <dbReference type="PROSITE" id="PS50237"/>
    </source>
</evidence>
<evidence type="ECO:0000256" key="4">
    <source>
        <dbReference type="ARBA" id="ARBA00022741"/>
    </source>
</evidence>
<organism evidence="13 14">
    <name type="scientific">Blattamonas nauphoetae</name>
    <dbReference type="NCBI Taxonomy" id="2049346"/>
    <lineage>
        <taxon>Eukaryota</taxon>
        <taxon>Metamonada</taxon>
        <taxon>Preaxostyla</taxon>
        <taxon>Oxymonadida</taxon>
        <taxon>Blattamonas</taxon>
    </lineage>
</organism>
<dbReference type="InterPro" id="IPR000569">
    <property type="entry name" value="HECT_dom"/>
</dbReference>
<dbReference type="Pfam" id="PF00069">
    <property type="entry name" value="Pkinase"/>
    <property type="match status" value="1"/>
</dbReference>